<feature type="transmembrane region" description="Helical" evidence="6">
    <location>
        <begin position="482"/>
        <end position="508"/>
    </location>
</feature>
<gene>
    <name evidence="8" type="ORF">ACFSCZ_14170</name>
</gene>
<keyword evidence="4" id="KW-0342">GTP-binding</keyword>
<dbReference type="SUPFAM" id="SSF52540">
    <property type="entry name" value="P-loop containing nucleoside triphosphate hydrolases"/>
    <property type="match status" value="1"/>
</dbReference>
<evidence type="ECO:0000256" key="2">
    <source>
        <dbReference type="ARBA" id="ARBA00022741"/>
    </source>
</evidence>
<keyword evidence="2" id="KW-0547">Nucleotide-binding</keyword>
<keyword evidence="6" id="KW-0812">Transmembrane</keyword>
<dbReference type="InterPro" id="IPR005225">
    <property type="entry name" value="Small_GTP-bd"/>
</dbReference>
<keyword evidence="5 6" id="KW-0472">Membrane</keyword>
<keyword evidence="9" id="KW-1185">Reference proteome</keyword>
<protein>
    <submittedName>
        <fullName evidence="8">Dynamin family protein</fullName>
    </submittedName>
</protein>
<evidence type="ECO:0000256" key="5">
    <source>
        <dbReference type="ARBA" id="ARBA00023136"/>
    </source>
</evidence>
<dbReference type="RefSeq" id="WP_380774706.1">
    <property type="nucleotide sequence ID" value="NZ_JBHUEO010000047.1"/>
</dbReference>
<evidence type="ECO:0000256" key="4">
    <source>
        <dbReference type="ARBA" id="ARBA00023134"/>
    </source>
</evidence>
<sequence length="595" mass="66472">MSVLEKIQNLQKTFSMSPLCSLDKSLPIHPDIIQQLQSFRNETDILMEKCYHPLKIVLMGEVKAGKSTLLNVFAGEAVSPTNVTETTASIIEVKHSNQKKGSIIRKVNETIDGSTDEIYEILSANKGNQDFFSDVSEVKLGFPLANLQKLYLVDTPGIATVTASNEKTAKGYIQNSDVVLWVFNGHHLGQQDIEEELTNVKSYGKPIIAVINRLDEIDGSAEELEGYIEDQLGFMIDEVFAISAYQAFEGTLHGDQELLEESRFPALLSYLDTIEKEDKQVHLQSISSSINALVEKERLNHQIANDTITFLLQTMERRKEEIKYHNDSIQKKIKMELQSWVSTHLLEDEKRNLLRELEGLGMMSGKASYESISSQMNHYLSSEYILEMLERKFSEINTSFQQQWNQAVETIGEKINIEEEEFRKGQIQLYQDTDVPLEVYFPQGENAVADGAIKGAAIGGAYGVAAATYAAVLGPSAAGVTLGAAMGAVMPPVLLIGAVTGIAAKLVFGNKKKNEYRVEIIRAVDETKQKVSNVFLPAMLDQLENESNRIANNLYDQLCEFISQGWTAEELRDVQQKINAYNTSLVRFERVGVSF</sequence>
<dbReference type="InterPro" id="IPR045063">
    <property type="entry name" value="Dynamin_N"/>
</dbReference>
<dbReference type="InterPro" id="IPR027417">
    <property type="entry name" value="P-loop_NTPase"/>
</dbReference>
<dbReference type="InterPro" id="IPR027094">
    <property type="entry name" value="Mitofusin_fam"/>
</dbReference>
<evidence type="ECO:0000256" key="1">
    <source>
        <dbReference type="ARBA" id="ARBA00004370"/>
    </source>
</evidence>
<organism evidence="8 9">
    <name type="scientific">Siminovitchia sediminis</name>
    <dbReference type="NCBI Taxonomy" id="1274353"/>
    <lineage>
        <taxon>Bacteria</taxon>
        <taxon>Bacillati</taxon>
        <taxon>Bacillota</taxon>
        <taxon>Bacilli</taxon>
        <taxon>Bacillales</taxon>
        <taxon>Bacillaceae</taxon>
        <taxon>Siminovitchia</taxon>
    </lineage>
</organism>
<comment type="subcellular location">
    <subcellularLocation>
        <location evidence="1">Membrane</location>
    </subcellularLocation>
</comment>
<feature type="domain" description="Dynamin N-terminal" evidence="7">
    <location>
        <begin position="56"/>
        <end position="213"/>
    </location>
</feature>
<evidence type="ECO:0000256" key="3">
    <source>
        <dbReference type="ARBA" id="ARBA00022801"/>
    </source>
</evidence>
<comment type="caution">
    <text evidence="8">The sequence shown here is derived from an EMBL/GenBank/DDBJ whole genome shotgun (WGS) entry which is preliminary data.</text>
</comment>
<evidence type="ECO:0000259" key="7">
    <source>
        <dbReference type="Pfam" id="PF00350"/>
    </source>
</evidence>
<keyword evidence="3" id="KW-0378">Hydrolase</keyword>
<dbReference type="NCBIfam" id="TIGR00231">
    <property type="entry name" value="small_GTP"/>
    <property type="match status" value="1"/>
</dbReference>
<dbReference type="Pfam" id="PF00350">
    <property type="entry name" value="Dynamin_N"/>
    <property type="match status" value="1"/>
</dbReference>
<name>A0ABW4KK42_9BACI</name>
<accession>A0ABW4KK42</accession>
<proteinExistence type="predicted"/>
<evidence type="ECO:0000313" key="9">
    <source>
        <dbReference type="Proteomes" id="UP001597301"/>
    </source>
</evidence>
<reference evidence="9" key="1">
    <citation type="journal article" date="2019" name="Int. J. Syst. Evol. Microbiol.">
        <title>The Global Catalogue of Microorganisms (GCM) 10K type strain sequencing project: providing services to taxonomists for standard genome sequencing and annotation.</title>
        <authorList>
            <consortium name="The Broad Institute Genomics Platform"/>
            <consortium name="The Broad Institute Genome Sequencing Center for Infectious Disease"/>
            <person name="Wu L."/>
            <person name="Ma J."/>
        </authorList>
    </citation>
    <scope>NUCLEOTIDE SEQUENCE [LARGE SCALE GENOMIC DNA]</scope>
    <source>
        <strain evidence="9">CGMCC 1.12295</strain>
    </source>
</reference>
<dbReference type="Gene3D" id="3.40.50.300">
    <property type="entry name" value="P-loop containing nucleotide triphosphate hydrolases"/>
    <property type="match status" value="1"/>
</dbReference>
<keyword evidence="6" id="KW-1133">Transmembrane helix</keyword>
<dbReference type="PANTHER" id="PTHR10465">
    <property type="entry name" value="TRANSMEMBRANE GTPASE FZO1"/>
    <property type="match status" value="1"/>
</dbReference>
<dbReference type="PANTHER" id="PTHR10465:SF0">
    <property type="entry name" value="SARCALUMENIN"/>
    <property type="match status" value="1"/>
</dbReference>
<evidence type="ECO:0000256" key="6">
    <source>
        <dbReference type="SAM" id="Phobius"/>
    </source>
</evidence>
<dbReference type="EMBL" id="JBHUEO010000047">
    <property type="protein sequence ID" value="MFD1707868.1"/>
    <property type="molecule type" value="Genomic_DNA"/>
</dbReference>
<dbReference type="Proteomes" id="UP001597301">
    <property type="component" value="Unassembled WGS sequence"/>
</dbReference>
<evidence type="ECO:0000313" key="8">
    <source>
        <dbReference type="EMBL" id="MFD1707868.1"/>
    </source>
</evidence>